<reference evidence="3" key="2">
    <citation type="submission" date="2012-08" db="EMBL/GenBank/DDBJ databases">
        <title>Whole-genome sequence of Nocardiopsis alba strain ATCC BAA-2165 associated with honeybees.</title>
        <authorList>
            <person name="Qiao J."/>
            <person name="Chen L."/>
            <person name="Li Y."/>
            <person name="Wang J."/>
            <person name="Zhang W."/>
            <person name="Chen S."/>
        </authorList>
    </citation>
    <scope>NUCLEOTIDE SEQUENCE [LARGE SCALE GENOMIC DNA]</scope>
    <source>
        <strain evidence="3">ATCC BAA-2165 / BE74</strain>
    </source>
</reference>
<reference evidence="2 3" key="1">
    <citation type="journal article" date="2012" name="J. Bacteriol.">
        <title>Whole-Genome Sequence of Nocardiopsis alba Strain ATCC BAA-2165, Associated with Honeybees.</title>
        <authorList>
            <person name="Qiao J."/>
            <person name="Chen L."/>
            <person name="Li Y."/>
            <person name="Wang J."/>
            <person name="Zhang W."/>
            <person name="Chen S."/>
        </authorList>
    </citation>
    <scope>NUCLEOTIDE SEQUENCE [LARGE SCALE GENOMIC DNA]</scope>
    <source>
        <strain evidence="3">ATCC BAA-2165 / BE74</strain>
    </source>
</reference>
<dbReference type="AlphaFoldDB" id="J7L678"/>
<dbReference type="EMBL" id="CP003788">
    <property type="protein sequence ID" value="AFR09118.1"/>
    <property type="molecule type" value="Genomic_DNA"/>
</dbReference>
<protein>
    <submittedName>
        <fullName evidence="2">Uncharacterized protein</fullName>
    </submittedName>
</protein>
<name>J7L678_NOCAA</name>
<dbReference type="HOGENOM" id="CLU_2480213_0_0_11"/>
<dbReference type="PATRIC" id="fig|1205910.3.peg.4505"/>
<sequence length="87" mass="9588">MSSPRRSLVPLHALVVRSPVFRCSVRSFFARHRRYVSSRSSHGHGHTTALSSGASGGRAARDRLRGFSEAVPAGAGRMRHRLVPVRR</sequence>
<evidence type="ECO:0000313" key="2">
    <source>
        <dbReference type="EMBL" id="AFR09118.1"/>
    </source>
</evidence>
<accession>J7L678</accession>
<organism evidence="2 3">
    <name type="scientific">Nocardiopsis alba (strain ATCC BAA-2165 / BE74)</name>
    <dbReference type="NCBI Taxonomy" id="1205910"/>
    <lineage>
        <taxon>Bacteria</taxon>
        <taxon>Bacillati</taxon>
        <taxon>Actinomycetota</taxon>
        <taxon>Actinomycetes</taxon>
        <taxon>Streptosporangiales</taxon>
        <taxon>Nocardiopsidaceae</taxon>
        <taxon>Nocardiopsis</taxon>
    </lineage>
</organism>
<feature type="region of interest" description="Disordered" evidence="1">
    <location>
        <begin position="36"/>
        <end position="71"/>
    </location>
</feature>
<feature type="compositionally biased region" description="Basic residues" evidence="1">
    <location>
        <begin position="36"/>
        <end position="45"/>
    </location>
</feature>
<evidence type="ECO:0000256" key="1">
    <source>
        <dbReference type="SAM" id="MobiDB-lite"/>
    </source>
</evidence>
<gene>
    <name evidence="2" type="ordered locus">B005_4767</name>
</gene>
<dbReference type="Proteomes" id="UP000003779">
    <property type="component" value="Chromosome"/>
</dbReference>
<dbReference type="KEGG" id="nal:B005_4767"/>
<proteinExistence type="predicted"/>
<dbReference type="STRING" id="1205910.B005_4767"/>
<evidence type="ECO:0000313" key="3">
    <source>
        <dbReference type="Proteomes" id="UP000003779"/>
    </source>
</evidence>